<sequence>MSNLESSFPTYQQFLEYRAVIVQAIAVAWHDDAFRVKLVDDPQKALADRFGYRYPFSLALKAQLDTSEWTPATNGGWTTLENNVLELVLPPAPADPEQHAIALAAYNAKHISVIEDAKQ</sequence>
<name>A0A1N6KB37_9BURK</name>
<dbReference type="InterPro" id="IPR022261">
    <property type="entry name" value="RNP_Burkhold"/>
</dbReference>
<protein>
    <submittedName>
        <fullName evidence="1">Ribosomal natural product, two-chain TOMM family</fullName>
    </submittedName>
</protein>
<evidence type="ECO:0000313" key="2">
    <source>
        <dbReference type="Proteomes" id="UP000184693"/>
    </source>
</evidence>
<evidence type="ECO:0000313" key="1">
    <source>
        <dbReference type="EMBL" id="SIO53770.1"/>
    </source>
</evidence>
<organism evidence="1 2">
    <name type="scientific">Paraburkholderia phenazinium</name>
    <dbReference type="NCBI Taxonomy" id="60549"/>
    <lineage>
        <taxon>Bacteria</taxon>
        <taxon>Pseudomonadati</taxon>
        <taxon>Pseudomonadota</taxon>
        <taxon>Betaproteobacteria</taxon>
        <taxon>Burkholderiales</taxon>
        <taxon>Burkholderiaceae</taxon>
        <taxon>Paraburkholderia</taxon>
    </lineage>
</organism>
<dbReference type="InterPro" id="IPR036648">
    <property type="entry name" value="CN_Hdrase_a/SCN_Hdrase_g_sf"/>
</dbReference>
<dbReference type="EMBL" id="FSRM01000002">
    <property type="protein sequence ID" value="SIO53770.1"/>
    <property type="molecule type" value="Genomic_DNA"/>
</dbReference>
<reference evidence="1 2" key="1">
    <citation type="submission" date="2016-11" db="EMBL/GenBank/DDBJ databases">
        <authorList>
            <person name="Jaros S."/>
            <person name="Januszkiewicz K."/>
            <person name="Wedrychowicz H."/>
        </authorList>
    </citation>
    <scope>NUCLEOTIDE SEQUENCE [LARGE SCALE GENOMIC DNA]</scope>
    <source>
        <strain evidence="1 2">GAS86</strain>
    </source>
</reference>
<dbReference type="SUPFAM" id="SSF56209">
    <property type="entry name" value="Nitrile hydratase alpha chain"/>
    <property type="match status" value="1"/>
</dbReference>
<dbReference type="NCBIfam" id="TIGR03795">
    <property type="entry name" value="RNP_Burkhold"/>
    <property type="match status" value="1"/>
</dbReference>
<dbReference type="Gene3D" id="3.90.330.10">
    <property type="entry name" value="Nitrile hydratase alpha /Thiocyanate hydrolase gamma"/>
    <property type="match status" value="1"/>
</dbReference>
<gene>
    <name evidence="1" type="ORF">SAMN05444168_6645</name>
</gene>
<dbReference type="GO" id="GO:0003824">
    <property type="term" value="F:catalytic activity"/>
    <property type="evidence" value="ECO:0007669"/>
    <property type="project" value="InterPro"/>
</dbReference>
<dbReference type="AlphaFoldDB" id="A0A1N6KB37"/>
<dbReference type="GO" id="GO:0046914">
    <property type="term" value="F:transition metal ion binding"/>
    <property type="evidence" value="ECO:0007669"/>
    <property type="project" value="InterPro"/>
</dbReference>
<dbReference type="Proteomes" id="UP000184693">
    <property type="component" value="Unassembled WGS sequence"/>
</dbReference>
<proteinExistence type="predicted"/>
<dbReference type="RefSeq" id="WP_074268437.1">
    <property type="nucleotide sequence ID" value="NZ_FSRM01000002.1"/>
</dbReference>
<accession>A0A1N6KB37</accession>
<dbReference type="OrthoDB" id="9030739at2"/>